<proteinExistence type="inferred from homology"/>
<evidence type="ECO:0000313" key="8">
    <source>
        <dbReference type="EMBL" id="CAD7428271.1"/>
    </source>
</evidence>
<comment type="similarity">
    <text evidence="2">Belongs to the DNA polymerase delta/II small subunit family.</text>
</comment>
<dbReference type="GO" id="GO:0003677">
    <property type="term" value="F:DNA binding"/>
    <property type="evidence" value="ECO:0007669"/>
    <property type="project" value="InterPro"/>
</dbReference>
<name>A0A7R9E6C0_9NEOP</name>
<dbReference type="FunFam" id="2.40.50.430:FF:000001">
    <property type="entry name" value="DNA polymerase delta subunit 2"/>
    <property type="match status" value="1"/>
</dbReference>
<evidence type="ECO:0000256" key="1">
    <source>
        <dbReference type="ARBA" id="ARBA00004123"/>
    </source>
</evidence>
<evidence type="ECO:0000256" key="2">
    <source>
        <dbReference type="ARBA" id="ARBA00006035"/>
    </source>
</evidence>
<feature type="domain" description="DNA polymerase delta subunit OB-fold" evidence="7">
    <location>
        <begin position="46"/>
        <end position="174"/>
    </location>
</feature>
<accession>A0A7R9E6C0</accession>
<dbReference type="PANTHER" id="PTHR10416:SF0">
    <property type="entry name" value="DNA POLYMERASE DELTA SUBUNIT 2"/>
    <property type="match status" value="1"/>
</dbReference>
<comment type="subcellular location">
    <subcellularLocation>
        <location evidence="1">Nucleus</location>
    </subcellularLocation>
</comment>
<dbReference type="GO" id="GO:0006271">
    <property type="term" value="P:DNA strand elongation involved in DNA replication"/>
    <property type="evidence" value="ECO:0007669"/>
    <property type="project" value="TreeGrafter"/>
</dbReference>
<feature type="domain" description="DNA polymerase alpha/delta/epsilon subunit B" evidence="6">
    <location>
        <begin position="441"/>
        <end position="578"/>
    </location>
</feature>
<sequence>MTLTQEASGSDLTMSTTPFVRVNRETCSYENLSQRFLHQTKDFGKQFAHIYAVRLEKMRGLIMGRVHQKWGKNTPVKTLAELQDDDRIKCVVIGTLFKHQELKPSILKEISEEHQLLPQPSRTHFGSEGDKLILEDELQRITLVGALSVHSVVTGVVCAVLGHEDCNGKFMVEDFVWASVPEVIHRPIKAPSGSFVLLMSGIDMASSVRSRFPFQLFVNWLGGYLVDPQLINKQKKAVRVIIAGIHVTSLTKQQLLYNMLSVIAGIHVTSLTKQQLLYNMLSVIAGIHVTSLTKQQLLYNMLSVIAGNSARGTAPHKLPSLSSVRKQETTEGLDAVKMLDTFLEQLTVRTSQYCSSVEYKLCSSLSSGSSVEYKLCSSRSSGSSVEYKLCSSRSSGSSVEYKLCSSRSSGSSVEYKLCSSRSSGSSVEYKLCSSQSSGSSVEYKLCSSRSSGSSRCIDVDLMPGEFDPSNHMLPQLPMHYCMFPKTARYKTLHGVSNPYHCEVGGRRFLGTSGQPLDDIARYSKLEDPLEILEQTLEWGHLSPTSPDTLSCYPYYKEDPFIITECPDVYFAGNQPRFQTKLYEGPKGQRVRLVCIPSFIKTHSCVMVDLATLEVTPFRVRVPQPATIDTSSMEVD</sequence>
<organism evidence="8">
    <name type="scientific">Timema monikensis</name>
    <dbReference type="NCBI Taxonomy" id="170555"/>
    <lineage>
        <taxon>Eukaryota</taxon>
        <taxon>Metazoa</taxon>
        <taxon>Ecdysozoa</taxon>
        <taxon>Arthropoda</taxon>
        <taxon>Hexapoda</taxon>
        <taxon>Insecta</taxon>
        <taxon>Pterygota</taxon>
        <taxon>Neoptera</taxon>
        <taxon>Polyneoptera</taxon>
        <taxon>Phasmatodea</taxon>
        <taxon>Timematodea</taxon>
        <taxon>Timematoidea</taxon>
        <taxon>Timematidae</taxon>
        <taxon>Timema</taxon>
    </lineage>
</organism>
<dbReference type="Gene3D" id="3.60.21.50">
    <property type="match status" value="1"/>
</dbReference>
<evidence type="ECO:0000256" key="5">
    <source>
        <dbReference type="ARBA" id="ARBA00023242"/>
    </source>
</evidence>
<protein>
    <recommendedName>
        <fullName evidence="3">DNA polymerase delta subunit 2</fullName>
    </recommendedName>
</protein>
<gene>
    <name evidence="8" type="ORF">TMSB3V08_LOCUS5083</name>
</gene>
<dbReference type="GO" id="GO:0043625">
    <property type="term" value="C:delta DNA polymerase complex"/>
    <property type="evidence" value="ECO:0007669"/>
    <property type="project" value="TreeGrafter"/>
</dbReference>
<evidence type="ECO:0000256" key="4">
    <source>
        <dbReference type="ARBA" id="ARBA00022705"/>
    </source>
</evidence>
<reference evidence="8" key="1">
    <citation type="submission" date="2020-11" db="EMBL/GenBank/DDBJ databases">
        <authorList>
            <person name="Tran Van P."/>
        </authorList>
    </citation>
    <scope>NUCLEOTIDE SEQUENCE</scope>
</reference>
<dbReference type="EMBL" id="OB793688">
    <property type="protein sequence ID" value="CAD7428271.1"/>
    <property type="molecule type" value="Genomic_DNA"/>
</dbReference>
<evidence type="ECO:0000259" key="7">
    <source>
        <dbReference type="Pfam" id="PF18018"/>
    </source>
</evidence>
<keyword evidence="5" id="KW-0539">Nucleus</keyword>
<keyword evidence="4" id="KW-0235">DNA replication</keyword>
<dbReference type="InterPro" id="IPR007185">
    <property type="entry name" value="DNA_pol_a/d/e_bsu"/>
</dbReference>
<dbReference type="PANTHER" id="PTHR10416">
    <property type="entry name" value="DNA POLYMERASE DELTA SUBUNIT 2"/>
    <property type="match status" value="1"/>
</dbReference>
<dbReference type="InterPro" id="IPR024826">
    <property type="entry name" value="DNA_pol_delta/II_ssu"/>
</dbReference>
<dbReference type="InterPro" id="IPR040663">
    <property type="entry name" value="DNA_pol_D_N"/>
</dbReference>
<evidence type="ECO:0000259" key="6">
    <source>
        <dbReference type="Pfam" id="PF04042"/>
    </source>
</evidence>
<dbReference type="Pfam" id="PF04042">
    <property type="entry name" value="DNA_pol_E_B"/>
    <property type="match status" value="1"/>
</dbReference>
<dbReference type="AlphaFoldDB" id="A0A7R9E6C0"/>
<dbReference type="Gene3D" id="2.40.50.430">
    <property type="match status" value="1"/>
</dbReference>
<evidence type="ECO:0000256" key="3">
    <source>
        <dbReference type="ARBA" id="ARBA00017588"/>
    </source>
</evidence>
<dbReference type="Pfam" id="PF18018">
    <property type="entry name" value="DNA_pol_D_N"/>
    <property type="match status" value="1"/>
</dbReference>